<dbReference type="STRING" id="463014.BAU07_23005"/>
<organism evidence="2 3">
    <name type="scientific">Bordetella flabilis</name>
    <dbReference type="NCBI Taxonomy" id="463014"/>
    <lineage>
        <taxon>Bacteria</taxon>
        <taxon>Pseudomonadati</taxon>
        <taxon>Pseudomonadota</taxon>
        <taxon>Betaproteobacteria</taxon>
        <taxon>Burkholderiales</taxon>
        <taxon>Alcaligenaceae</taxon>
        <taxon>Bordetella</taxon>
    </lineage>
</organism>
<dbReference type="OrthoDB" id="8640782at2"/>
<feature type="transmembrane region" description="Helical" evidence="1">
    <location>
        <begin position="50"/>
        <end position="66"/>
    </location>
</feature>
<keyword evidence="1" id="KW-0472">Membrane</keyword>
<keyword evidence="1" id="KW-0812">Transmembrane</keyword>
<evidence type="ECO:0000313" key="3">
    <source>
        <dbReference type="Proteomes" id="UP000091926"/>
    </source>
</evidence>
<feature type="transmembrane region" description="Helical" evidence="1">
    <location>
        <begin position="12"/>
        <end position="38"/>
    </location>
</feature>
<keyword evidence="3" id="KW-1185">Reference proteome</keyword>
<name>A0A193GJK9_9BORD</name>
<accession>A0A193GJK9</accession>
<dbReference type="AlphaFoldDB" id="A0A193GJK9"/>
<dbReference type="Proteomes" id="UP000091926">
    <property type="component" value="Chromosome"/>
</dbReference>
<evidence type="ECO:0000313" key="2">
    <source>
        <dbReference type="EMBL" id="ANN79601.1"/>
    </source>
</evidence>
<protein>
    <submittedName>
        <fullName evidence="2">Uncharacterized protein</fullName>
    </submittedName>
</protein>
<sequence>MIPVALPGGNFYPILAVSLICLATLLTWIAILCTNRAARLRLRVHPRRRIAAMLALAVIGGIFPARQATRWLDDQRAARRDAAHTLVLDQARTLEGISMPAGTRLLLHVPQRPDTFESATFPAPVTVAGIPVTGLQRYLAKAGDQDYRATGASATLAQDETVEGWRCGRGHRVELKADNDSLRFSSCHLAAGNTLDGQPLPAGTWVTLRQGARPASDFRHVDGWLLRTDGSEAAMVAGMPLLKAELRLDRNRKLVWFEGSLGKEYVLGPMTYPNGTRVATAGAALPGVQPGDLVFSPSRGRSADRNDGDSVQAGQSVLQARDGTVRAVMSNRAAGVLDFASIGVTP</sequence>
<keyword evidence="1" id="KW-1133">Transmembrane helix</keyword>
<evidence type="ECO:0000256" key="1">
    <source>
        <dbReference type="SAM" id="Phobius"/>
    </source>
</evidence>
<dbReference type="RefSeq" id="WP_066662923.1">
    <property type="nucleotide sequence ID" value="NZ_CBCSCL010000027.1"/>
</dbReference>
<reference evidence="2 3" key="1">
    <citation type="submission" date="2016-06" db="EMBL/GenBank/DDBJ databases">
        <title>Complete genome sequences of Bordetella bronchialis and Bordetella flabilis.</title>
        <authorList>
            <person name="LiPuma J.J."/>
            <person name="Spilker T."/>
        </authorList>
    </citation>
    <scope>NUCLEOTIDE SEQUENCE [LARGE SCALE GENOMIC DNA]</scope>
    <source>
        <strain evidence="2 3">AU10664</strain>
    </source>
</reference>
<dbReference type="KEGG" id="bfz:BAU07_23005"/>
<proteinExistence type="predicted"/>
<dbReference type="EMBL" id="CP016172">
    <property type="protein sequence ID" value="ANN79601.1"/>
    <property type="molecule type" value="Genomic_DNA"/>
</dbReference>
<gene>
    <name evidence="2" type="ORF">BAU07_23005</name>
</gene>